<dbReference type="GO" id="GO:0016616">
    <property type="term" value="F:oxidoreductase activity, acting on the CH-OH group of donors, NAD or NADP as acceptor"/>
    <property type="evidence" value="ECO:0007669"/>
    <property type="project" value="InterPro"/>
</dbReference>
<dbReference type="AlphaFoldDB" id="A0AAE0EMR0"/>
<proteinExistence type="inferred from homology"/>
<dbReference type="InterPro" id="IPR013149">
    <property type="entry name" value="ADH-like_C"/>
</dbReference>
<dbReference type="InterPro" id="IPR047109">
    <property type="entry name" value="CAD-like"/>
</dbReference>
<accession>A0AAE0EMR0</accession>
<dbReference type="Pfam" id="PF08240">
    <property type="entry name" value="ADH_N"/>
    <property type="match status" value="1"/>
</dbReference>
<dbReference type="InterPro" id="IPR013154">
    <property type="entry name" value="ADH-like_N"/>
</dbReference>
<dbReference type="InterPro" id="IPR029752">
    <property type="entry name" value="D-isomer_DH_CS1"/>
</dbReference>
<dbReference type="Gene3D" id="3.90.180.10">
    <property type="entry name" value="Medium-chain alcohol dehydrogenases, catalytic domain"/>
    <property type="match status" value="1"/>
</dbReference>
<dbReference type="InterPro" id="IPR020843">
    <property type="entry name" value="ER"/>
</dbReference>
<dbReference type="InterPro" id="IPR011032">
    <property type="entry name" value="GroES-like_sf"/>
</dbReference>
<reference evidence="7 8" key="1">
    <citation type="journal article" date="2015" name="Genome Biol. Evol.">
        <title>Comparative Genomics of a Bacterivorous Green Alga Reveals Evolutionary Causalities and Consequences of Phago-Mixotrophic Mode of Nutrition.</title>
        <authorList>
            <person name="Burns J.A."/>
            <person name="Paasch A."/>
            <person name="Narechania A."/>
            <person name="Kim E."/>
        </authorList>
    </citation>
    <scope>NUCLEOTIDE SEQUENCE [LARGE SCALE GENOMIC DNA]</scope>
    <source>
        <strain evidence="7 8">PLY_AMNH</strain>
    </source>
</reference>
<sequence>MATYKAYAAPSAGATLELIDVPVPELAPDHVEIDVIVCGICHSDLSLIDGEWGPFSQYPQVSGHEVVGKVVKCGSAVTDLKEGMRVGVGWQRQSCMSCNFCLVDEGECCVGACGCVPTCAGGGKGGFAEKLFVQSKYAIPVPETVDPEFIGPLMCGGITAYKPLTTYAKTGDTVGIVGLGGIGAMALAFAKEMGLNTIVFSTSARKEAMAKEMGAGKYVISTDEEQMKAVESSCDMILYTPNVLPDINPFIGALKMKGKMAFIGAITTPVPIGMFGPPIMKDLLFAGSHIGGPKKIKEMVDFVAEKKIKVPVEVYDFKELDACLAKMRSGTQNGRMVMKW</sequence>
<evidence type="ECO:0000256" key="4">
    <source>
        <dbReference type="ARBA" id="ARBA00023002"/>
    </source>
</evidence>
<name>A0AAE0EMR0_9CHLO</name>
<organism evidence="7 8">
    <name type="scientific">Cymbomonas tetramitiformis</name>
    <dbReference type="NCBI Taxonomy" id="36881"/>
    <lineage>
        <taxon>Eukaryota</taxon>
        <taxon>Viridiplantae</taxon>
        <taxon>Chlorophyta</taxon>
        <taxon>Pyramimonadophyceae</taxon>
        <taxon>Pyramimonadales</taxon>
        <taxon>Pyramimonadaceae</taxon>
        <taxon>Cymbomonas</taxon>
    </lineage>
</organism>
<dbReference type="PROSITE" id="PS00065">
    <property type="entry name" value="D_2_HYDROXYACID_DH_1"/>
    <property type="match status" value="1"/>
</dbReference>
<dbReference type="SUPFAM" id="SSF50129">
    <property type="entry name" value="GroES-like"/>
    <property type="match status" value="1"/>
</dbReference>
<keyword evidence="2 5" id="KW-0479">Metal-binding</keyword>
<evidence type="ECO:0000256" key="2">
    <source>
        <dbReference type="ARBA" id="ARBA00022723"/>
    </source>
</evidence>
<evidence type="ECO:0000256" key="3">
    <source>
        <dbReference type="ARBA" id="ARBA00022833"/>
    </source>
</evidence>
<keyword evidence="8" id="KW-1185">Reference proteome</keyword>
<evidence type="ECO:0000313" key="7">
    <source>
        <dbReference type="EMBL" id="KAK3234051.1"/>
    </source>
</evidence>
<dbReference type="SUPFAM" id="SSF51735">
    <property type="entry name" value="NAD(P)-binding Rossmann-fold domains"/>
    <property type="match status" value="1"/>
</dbReference>
<evidence type="ECO:0000259" key="6">
    <source>
        <dbReference type="SMART" id="SM00829"/>
    </source>
</evidence>
<feature type="domain" description="Enoyl reductase (ER)" evidence="6">
    <location>
        <begin position="13"/>
        <end position="338"/>
    </location>
</feature>
<protein>
    <recommendedName>
        <fullName evidence="6">Enoyl reductase (ER) domain-containing protein</fullName>
    </recommendedName>
</protein>
<dbReference type="InterPro" id="IPR036291">
    <property type="entry name" value="NAD(P)-bd_dom_sf"/>
</dbReference>
<comment type="similarity">
    <text evidence="5">Belongs to the zinc-containing alcohol dehydrogenase family.</text>
</comment>
<dbReference type="EMBL" id="LGRX02035567">
    <property type="protein sequence ID" value="KAK3234051.1"/>
    <property type="molecule type" value="Genomic_DNA"/>
</dbReference>
<keyword evidence="4" id="KW-0560">Oxidoreductase</keyword>
<dbReference type="GO" id="GO:0008270">
    <property type="term" value="F:zinc ion binding"/>
    <property type="evidence" value="ECO:0007669"/>
    <property type="project" value="InterPro"/>
</dbReference>
<dbReference type="SMART" id="SM00829">
    <property type="entry name" value="PKS_ER"/>
    <property type="match status" value="1"/>
</dbReference>
<dbReference type="Gene3D" id="3.40.50.720">
    <property type="entry name" value="NAD(P)-binding Rossmann-like Domain"/>
    <property type="match status" value="1"/>
</dbReference>
<dbReference type="Proteomes" id="UP001190700">
    <property type="component" value="Unassembled WGS sequence"/>
</dbReference>
<dbReference type="FunFam" id="3.40.50.720:FF:000022">
    <property type="entry name" value="Cinnamyl alcohol dehydrogenase"/>
    <property type="match status" value="1"/>
</dbReference>
<dbReference type="InterPro" id="IPR002328">
    <property type="entry name" value="ADH_Zn_CS"/>
</dbReference>
<dbReference type="PROSITE" id="PS00059">
    <property type="entry name" value="ADH_ZINC"/>
    <property type="match status" value="1"/>
</dbReference>
<evidence type="ECO:0000256" key="1">
    <source>
        <dbReference type="ARBA" id="ARBA00001947"/>
    </source>
</evidence>
<dbReference type="PANTHER" id="PTHR42683">
    <property type="entry name" value="ALDEHYDE REDUCTASE"/>
    <property type="match status" value="1"/>
</dbReference>
<comment type="caution">
    <text evidence="7">The sequence shown here is derived from an EMBL/GenBank/DDBJ whole genome shotgun (WGS) entry which is preliminary data.</text>
</comment>
<gene>
    <name evidence="7" type="ORF">CYMTET_55677</name>
</gene>
<evidence type="ECO:0000313" key="8">
    <source>
        <dbReference type="Proteomes" id="UP001190700"/>
    </source>
</evidence>
<dbReference type="Pfam" id="PF00107">
    <property type="entry name" value="ADH_zinc_N"/>
    <property type="match status" value="1"/>
</dbReference>
<keyword evidence="3 5" id="KW-0862">Zinc</keyword>
<dbReference type="CDD" id="cd05283">
    <property type="entry name" value="CAD1"/>
    <property type="match status" value="1"/>
</dbReference>
<evidence type="ECO:0000256" key="5">
    <source>
        <dbReference type="RuleBase" id="RU361277"/>
    </source>
</evidence>
<comment type="cofactor">
    <cofactor evidence="1 5">
        <name>Zn(2+)</name>
        <dbReference type="ChEBI" id="CHEBI:29105"/>
    </cofactor>
</comment>